<dbReference type="AlphaFoldDB" id="A0A382R8W1"/>
<feature type="non-terminal residue" evidence="1">
    <location>
        <position position="97"/>
    </location>
</feature>
<accession>A0A382R8W1</accession>
<sequence length="97" mass="10614">MIDNVKKAVEIAKKMAGNMTGAEKEIEKIQKGLSKHIRVADALRLANEEVKEEVRGSLFKKGAKVKYVGNNPRYKGKTGTVANVHGTEDDVKYAITG</sequence>
<gene>
    <name evidence="1" type="ORF">METZ01_LOCUS346431</name>
</gene>
<organism evidence="1">
    <name type="scientific">marine metagenome</name>
    <dbReference type="NCBI Taxonomy" id="408172"/>
    <lineage>
        <taxon>unclassified sequences</taxon>
        <taxon>metagenomes</taxon>
        <taxon>ecological metagenomes</taxon>
    </lineage>
</organism>
<reference evidence="1" key="1">
    <citation type="submission" date="2018-05" db="EMBL/GenBank/DDBJ databases">
        <authorList>
            <person name="Lanie J.A."/>
            <person name="Ng W.-L."/>
            <person name="Kazmierczak K.M."/>
            <person name="Andrzejewski T.M."/>
            <person name="Davidsen T.M."/>
            <person name="Wayne K.J."/>
            <person name="Tettelin H."/>
            <person name="Glass J.I."/>
            <person name="Rusch D."/>
            <person name="Podicherti R."/>
            <person name="Tsui H.-C.T."/>
            <person name="Winkler M.E."/>
        </authorList>
    </citation>
    <scope>NUCLEOTIDE SEQUENCE</scope>
</reference>
<dbReference type="EMBL" id="UINC01119619">
    <property type="protein sequence ID" value="SVC93577.1"/>
    <property type="molecule type" value="Genomic_DNA"/>
</dbReference>
<evidence type="ECO:0000313" key="1">
    <source>
        <dbReference type="EMBL" id="SVC93577.1"/>
    </source>
</evidence>
<proteinExistence type="predicted"/>
<protein>
    <submittedName>
        <fullName evidence="1">Uncharacterized protein</fullName>
    </submittedName>
</protein>
<name>A0A382R8W1_9ZZZZ</name>